<comment type="caution">
    <text evidence="2">The sequence shown here is derived from an EMBL/GenBank/DDBJ whole genome shotgun (WGS) entry which is preliminary data.</text>
</comment>
<feature type="signal peptide" evidence="1">
    <location>
        <begin position="1"/>
        <end position="20"/>
    </location>
</feature>
<evidence type="ECO:0000256" key="1">
    <source>
        <dbReference type="SAM" id="SignalP"/>
    </source>
</evidence>
<accession>A0A1S9S1L1</accession>
<dbReference type="Proteomes" id="UP000190744">
    <property type="component" value="Unassembled WGS sequence"/>
</dbReference>
<feature type="chain" id="PRO_5012504234" description="Secreted protein" evidence="1">
    <location>
        <begin position="21"/>
        <end position="1012"/>
    </location>
</feature>
<proteinExistence type="predicted"/>
<dbReference type="InterPro" id="IPR053161">
    <property type="entry name" value="Ulvan_degrading_GH"/>
</dbReference>
<dbReference type="Gene3D" id="2.60.120.260">
    <property type="entry name" value="Galactose-binding domain-like"/>
    <property type="match status" value="1"/>
</dbReference>
<sequence>MWTATINLLSLLLLWQSVRADTNDQTSAKVDRGTFDNPAARLRPRFRYWLPDAGVDVQTVQDNIKAAGAIGAGGVEFLPFYNYGGQLSPEPTGANWIKDGFGTPTFHKMFLAALEAHKEAGLKMDFPLGPNQGQGVPADPSDEGLQWDLEPFSVAVTNGEFIGQIPGWGAGELIALVSAEVLSTKNISLDTSGALSLFGAAQSSYLSLVLKNGTLVDWAKNVSPTGHVSLKFSTGASHRLFAFYQFLSHEKNLEYSSGNAESIWDNGSYVVDHYSAQGAQVVAKFWEKYILPDGVKDLLKEVGNYGWEDSVEIRSNISWTPSLPEIFQSKHGYNLKPFLPLITFRDNNINIQSGSPGAFHCVLDTPDQGLGYFNDFRGALAAAYRNYLEELTNWVNKELNLQMSAQVSYNLPMDMEANIPFVNAPECESLQFNSNIDGYRQFAGPANLAGKRVISNEMGAVMMKAYNLPHSELLGYINRAVAGGVNQVVLHGQSYTGDYYGTTWPGYTAFNYLFSELYSDKQPSWSHGLGDVLNYTARVQYLQQSGVPRTDIVIYNKVSGTDPSFPTLYSPTDLIGAGYTYTYLSPDNFVLPQAIVKDNTLGPDGPAYQALVITSNSNLTLDGVHYIQKYARAGLPVILSGGDPGVYAAHDSRDTPAIKQAIQTLKKSHNVYCVSAGKVAAKLQTLGIQPRVAIQTNGTWYSTWREDAQNGMDHAFVFCDGNASTGTVSIPSSNAPIFLDPWTGQAKPILEYTRHGNRVVIPLSLAANQTVVIGFTDSASNSVQHASQLPQWVAGYDYSQESGIELHVSASKDSQPLVLSNGKRVSLARTDVPGPSTLSNWTLTAEHWEAPSNISDAATVAIKHNTTHHLSSLVSWTEISALRNVSGLGYYSTSIKWPPAGHGSADGAYLILPAISHAARVYVNGQKAPPIDFSAPRVDLGPYMVKGFNQITVVVPTTMWNYIRGIAGDIQTADVPLQLFMSAAGYTTLPSVTDNGLIGTVTLVPYAKVRLE</sequence>
<evidence type="ECO:0000313" key="3">
    <source>
        <dbReference type="Proteomes" id="UP000190744"/>
    </source>
</evidence>
<gene>
    <name evidence="2" type="ORF">PEBR_08653</name>
</gene>
<evidence type="ECO:0008006" key="4">
    <source>
        <dbReference type="Google" id="ProtNLM"/>
    </source>
</evidence>
<keyword evidence="1" id="KW-0732">Signal</keyword>
<protein>
    <recommendedName>
        <fullName evidence="4">Secreted protein</fullName>
    </recommendedName>
</protein>
<evidence type="ECO:0000313" key="2">
    <source>
        <dbReference type="EMBL" id="OOQ91576.1"/>
    </source>
</evidence>
<organism evidence="2 3">
    <name type="scientific">Penicillium brasilianum</name>
    <dbReference type="NCBI Taxonomy" id="104259"/>
    <lineage>
        <taxon>Eukaryota</taxon>
        <taxon>Fungi</taxon>
        <taxon>Dikarya</taxon>
        <taxon>Ascomycota</taxon>
        <taxon>Pezizomycotina</taxon>
        <taxon>Eurotiomycetes</taxon>
        <taxon>Eurotiomycetidae</taxon>
        <taxon>Eurotiales</taxon>
        <taxon>Aspergillaceae</taxon>
        <taxon>Penicillium</taxon>
    </lineage>
</organism>
<dbReference type="SUPFAM" id="SSF49785">
    <property type="entry name" value="Galactose-binding domain-like"/>
    <property type="match status" value="1"/>
</dbReference>
<dbReference type="PANTHER" id="PTHR36848:SF2">
    <property type="entry name" value="SECRETED PROTEIN"/>
    <property type="match status" value="1"/>
</dbReference>
<dbReference type="PANTHER" id="PTHR36848">
    <property type="entry name" value="DNA-BINDING PROTEIN (PUTATIVE SECRETED PROTEIN)-RELATED"/>
    <property type="match status" value="1"/>
</dbReference>
<dbReference type="EMBL" id="LJBN01000001">
    <property type="protein sequence ID" value="OOQ91576.1"/>
    <property type="molecule type" value="Genomic_DNA"/>
</dbReference>
<reference evidence="3" key="1">
    <citation type="submission" date="2015-09" db="EMBL/GenBank/DDBJ databases">
        <authorList>
            <person name="Fill T.P."/>
            <person name="Baretta J.F."/>
            <person name="de Almeida L.G."/>
            <person name="Rocha M."/>
            <person name="de Souza D.H."/>
            <person name="Malavazi I."/>
            <person name="Cerdeira L.T."/>
            <person name="Hong H."/>
            <person name="Samborskyy M."/>
            <person name="de Vasconcelos A.T."/>
            <person name="Leadlay P."/>
            <person name="Rodrigues-Filho E."/>
        </authorList>
    </citation>
    <scope>NUCLEOTIDE SEQUENCE [LARGE SCALE GENOMIC DNA]</scope>
    <source>
        <strain evidence="3">LaBioMMi 136</strain>
    </source>
</reference>
<dbReference type="Pfam" id="PF17132">
    <property type="entry name" value="Glyco_hydro_106"/>
    <property type="match status" value="1"/>
</dbReference>
<name>A0A1S9S1L1_PENBI</name>
<dbReference type="InterPro" id="IPR008979">
    <property type="entry name" value="Galactose-bd-like_sf"/>
</dbReference>
<dbReference type="AlphaFoldDB" id="A0A1S9S1L1"/>